<dbReference type="GO" id="GO:0016301">
    <property type="term" value="F:kinase activity"/>
    <property type="evidence" value="ECO:0007669"/>
    <property type="project" value="UniProtKB-KW"/>
</dbReference>
<evidence type="ECO:0000313" key="2">
    <source>
        <dbReference type="Proteomes" id="UP001424459"/>
    </source>
</evidence>
<comment type="caution">
    <text evidence="1">The sequence shown here is derived from an EMBL/GenBank/DDBJ whole genome shotgun (WGS) entry which is preliminary data.</text>
</comment>
<dbReference type="EMBL" id="BAABBR010000001">
    <property type="protein sequence ID" value="GAA4040410.1"/>
    <property type="molecule type" value="Genomic_DNA"/>
</dbReference>
<dbReference type="Proteomes" id="UP001424459">
    <property type="component" value="Unassembled WGS sequence"/>
</dbReference>
<gene>
    <name evidence="1" type="ORF">GCM10022281_21720</name>
</gene>
<keyword evidence="1" id="KW-0418">Kinase</keyword>
<proteinExistence type="predicted"/>
<dbReference type="SUPFAM" id="SSF53795">
    <property type="entry name" value="PEP carboxykinase-like"/>
    <property type="match status" value="1"/>
</dbReference>
<evidence type="ECO:0000313" key="1">
    <source>
        <dbReference type="EMBL" id="GAA4040410.1"/>
    </source>
</evidence>
<dbReference type="RefSeq" id="WP_344697103.1">
    <property type="nucleotide sequence ID" value="NZ_BAABBR010000001.1"/>
</dbReference>
<keyword evidence="2" id="KW-1185">Reference proteome</keyword>
<name>A0ABP7UCM0_9SPHN</name>
<reference evidence="2" key="1">
    <citation type="journal article" date="2019" name="Int. J. Syst. Evol. Microbiol.">
        <title>The Global Catalogue of Microorganisms (GCM) 10K type strain sequencing project: providing services to taxonomists for standard genome sequencing and annotation.</title>
        <authorList>
            <consortium name="The Broad Institute Genomics Platform"/>
            <consortium name="The Broad Institute Genome Sequencing Center for Infectious Disease"/>
            <person name="Wu L."/>
            <person name="Ma J."/>
        </authorList>
    </citation>
    <scope>NUCLEOTIDE SEQUENCE [LARGE SCALE GENOMIC DNA]</scope>
    <source>
        <strain evidence="2">JCM 17564</strain>
    </source>
</reference>
<keyword evidence="1" id="KW-0808">Transferase</keyword>
<dbReference type="Gene3D" id="3.40.50.300">
    <property type="entry name" value="P-loop containing nucleotide triphosphate hydrolases"/>
    <property type="match status" value="1"/>
</dbReference>
<sequence>MAVTRARLFGLTIASDFPLPGLVPASERAPVDVTVRLGPIEGEPDLDIPDAARFRVCDGREIVIDAYPGAPERNIRLFLLGSAFGLILHQRQLLPLHANAVAVGEGAIAVAGPSGAGKSTLAAWLQRSGRPLVGDDVIVMRLEAGQALAYPGVPRLRLWDEALGALGLGNNGLERSYMEEGYDKFDLPVPHAALATEGLPLHGLYVLETGPEIAIDPIGGAAAVQAFVEHTYRGEYVADVGSAQAHWVTAVTLAGLVPVYRLTRPRDLTRLAALGEALLAHAGAARTSA</sequence>
<accession>A0ABP7UCM0</accession>
<dbReference type="InterPro" id="IPR027417">
    <property type="entry name" value="P-loop_NTPase"/>
</dbReference>
<protein>
    <submittedName>
        <fullName evidence="1">HPr kinase/phosphatase C-terminal domain-containing protein</fullName>
    </submittedName>
</protein>
<organism evidence="1 2">
    <name type="scientific">Sphingomonas rosea</name>
    <dbReference type="NCBI Taxonomy" id="335605"/>
    <lineage>
        <taxon>Bacteria</taxon>
        <taxon>Pseudomonadati</taxon>
        <taxon>Pseudomonadota</taxon>
        <taxon>Alphaproteobacteria</taxon>
        <taxon>Sphingomonadales</taxon>
        <taxon>Sphingomonadaceae</taxon>
        <taxon>Sphingomonas</taxon>
    </lineage>
</organism>